<dbReference type="RefSeq" id="WP_430385403.1">
    <property type="nucleotide sequence ID" value="NZ_JACRSQ010000066.1"/>
</dbReference>
<feature type="domain" description="Tr-type G" evidence="1">
    <location>
        <begin position="2"/>
        <end position="23"/>
    </location>
</feature>
<dbReference type="AlphaFoldDB" id="A0A926DV39"/>
<proteinExistence type="predicted"/>
<keyword evidence="3" id="KW-1185">Reference proteome</keyword>
<feature type="non-terminal residue" evidence="2">
    <location>
        <position position="23"/>
    </location>
</feature>
<dbReference type="SUPFAM" id="SSF52540">
    <property type="entry name" value="P-loop containing nucleoside triphosphate hydrolases"/>
    <property type="match status" value="1"/>
</dbReference>
<dbReference type="InterPro" id="IPR000795">
    <property type="entry name" value="T_Tr_GTP-bd_dom"/>
</dbReference>
<evidence type="ECO:0000313" key="3">
    <source>
        <dbReference type="Proteomes" id="UP000657006"/>
    </source>
</evidence>
<comment type="caution">
    <text evidence="2">The sequence shown here is derived from an EMBL/GenBank/DDBJ whole genome shotgun (WGS) entry which is preliminary data.</text>
</comment>
<protein>
    <recommendedName>
        <fullName evidence="1">Tr-type G domain-containing protein</fullName>
    </recommendedName>
</protein>
<dbReference type="Pfam" id="PF00009">
    <property type="entry name" value="GTP_EFTU"/>
    <property type="match status" value="1"/>
</dbReference>
<dbReference type="GO" id="GO:0005525">
    <property type="term" value="F:GTP binding"/>
    <property type="evidence" value="ECO:0007669"/>
    <property type="project" value="InterPro"/>
</dbReference>
<reference evidence="2" key="1">
    <citation type="submission" date="2020-08" db="EMBL/GenBank/DDBJ databases">
        <title>Genome public.</title>
        <authorList>
            <person name="Liu C."/>
            <person name="Sun Q."/>
        </authorList>
    </citation>
    <scope>NUCLEOTIDE SEQUENCE</scope>
    <source>
        <strain evidence="2">NSJ-32</strain>
    </source>
</reference>
<organism evidence="2 3">
    <name type="scientific">Bianquea renquensis</name>
    <dbReference type="NCBI Taxonomy" id="2763661"/>
    <lineage>
        <taxon>Bacteria</taxon>
        <taxon>Bacillati</taxon>
        <taxon>Bacillota</taxon>
        <taxon>Clostridia</taxon>
        <taxon>Eubacteriales</taxon>
        <taxon>Bianqueaceae</taxon>
        <taxon>Bianquea</taxon>
    </lineage>
</organism>
<evidence type="ECO:0000313" key="2">
    <source>
        <dbReference type="EMBL" id="MBC8545251.1"/>
    </source>
</evidence>
<dbReference type="Proteomes" id="UP000657006">
    <property type="component" value="Unassembled WGS sequence"/>
</dbReference>
<gene>
    <name evidence="2" type="ORF">H8730_17100</name>
</gene>
<name>A0A926DV39_9FIRM</name>
<dbReference type="InterPro" id="IPR027417">
    <property type="entry name" value="P-loop_NTPase"/>
</dbReference>
<evidence type="ECO:0000259" key="1">
    <source>
        <dbReference type="Pfam" id="PF00009"/>
    </source>
</evidence>
<dbReference type="GO" id="GO:0003924">
    <property type="term" value="F:GTPase activity"/>
    <property type="evidence" value="ECO:0007669"/>
    <property type="project" value="InterPro"/>
</dbReference>
<accession>A0A926DV39</accession>
<sequence>MKIINLGIFAHVDAGKTTLTENI</sequence>
<dbReference type="Gene3D" id="3.40.50.300">
    <property type="entry name" value="P-loop containing nucleotide triphosphate hydrolases"/>
    <property type="match status" value="1"/>
</dbReference>
<dbReference type="EMBL" id="JACRSQ010000066">
    <property type="protein sequence ID" value="MBC8545251.1"/>
    <property type="molecule type" value="Genomic_DNA"/>
</dbReference>